<dbReference type="EMBL" id="CM046108">
    <property type="protein sequence ID" value="KAI8426606.1"/>
    <property type="molecule type" value="Genomic_DNA"/>
</dbReference>
<dbReference type="Proteomes" id="UP001064048">
    <property type="component" value="Chromosome 8"/>
</dbReference>
<proteinExistence type="predicted"/>
<sequence length="220" mass="24668">MSGRGRVRGRRHNNQNNLTLASVARETATSLAADSPVLAQFKAAATKLTERQDRNERLVKLSRDITIESKRIIFLLHSAITPAYLHNRAVTAGFQEFVEAWTFLTLMEKKEVITWKDVQSQLTYTVKVAKEDGDEEHMTGELMRKAINSISSGDSEECQDACHVQNLQRLELIIEIDAVSFGVFDLEVVVIKVNGLRVDVEYVAAPFHHARAGCGNKFNI</sequence>
<evidence type="ECO:0000313" key="2">
    <source>
        <dbReference type="Proteomes" id="UP001064048"/>
    </source>
</evidence>
<organism evidence="1 2">
    <name type="scientific">Choristoneura fumiferana</name>
    <name type="common">Spruce budworm moth</name>
    <name type="synonym">Archips fumiferana</name>
    <dbReference type="NCBI Taxonomy" id="7141"/>
    <lineage>
        <taxon>Eukaryota</taxon>
        <taxon>Metazoa</taxon>
        <taxon>Ecdysozoa</taxon>
        <taxon>Arthropoda</taxon>
        <taxon>Hexapoda</taxon>
        <taxon>Insecta</taxon>
        <taxon>Pterygota</taxon>
        <taxon>Neoptera</taxon>
        <taxon>Endopterygota</taxon>
        <taxon>Lepidoptera</taxon>
        <taxon>Glossata</taxon>
        <taxon>Ditrysia</taxon>
        <taxon>Tortricoidea</taxon>
        <taxon>Tortricidae</taxon>
        <taxon>Tortricinae</taxon>
        <taxon>Choristoneura</taxon>
    </lineage>
</organism>
<gene>
    <name evidence="1" type="ORF">MSG28_005388</name>
</gene>
<reference evidence="1 2" key="1">
    <citation type="journal article" date="2022" name="Genome Biol. Evol.">
        <title>The Spruce Budworm Genome: Reconstructing the Evolutionary History of Antifreeze Proteins.</title>
        <authorList>
            <person name="Beliveau C."/>
            <person name="Gagne P."/>
            <person name="Picq S."/>
            <person name="Vernygora O."/>
            <person name="Keeling C.I."/>
            <person name="Pinkney K."/>
            <person name="Doucet D."/>
            <person name="Wen F."/>
            <person name="Johnston J.S."/>
            <person name="Maaroufi H."/>
            <person name="Boyle B."/>
            <person name="Laroche J."/>
            <person name="Dewar K."/>
            <person name="Juretic N."/>
            <person name="Blackburn G."/>
            <person name="Nisole A."/>
            <person name="Brunet B."/>
            <person name="Brandao M."/>
            <person name="Lumley L."/>
            <person name="Duan J."/>
            <person name="Quan G."/>
            <person name="Lucarotti C.J."/>
            <person name="Roe A.D."/>
            <person name="Sperling F.A.H."/>
            <person name="Levesque R.C."/>
            <person name="Cusson M."/>
        </authorList>
    </citation>
    <scope>NUCLEOTIDE SEQUENCE [LARGE SCALE GENOMIC DNA]</scope>
    <source>
        <strain evidence="1">Glfc:IPQL:Cfum</strain>
    </source>
</reference>
<name>A0ACC0JR14_CHOFU</name>
<comment type="caution">
    <text evidence="1">The sequence shown here is derived from an EMBL/GenBank/DDBJ whole genome shotgun (WGS) entry which is preliminary data.</text>
</comment>
<keyword evidence="2" id="KW-1185">Reference proteome</keyword>
<evidence type="ECO:0000313" key="1">
    <source>
        <dbReference type="EMBL" id="KAI8426606.1"/>
    </source>
</evidence>
<accession>A0ACC0JR14</accession>
<protein>
    <submittedName>
        <fullName evidence="1">Uncharacterized protein</fullName>
    </submittedName>
</protein>